<accession>A0ABR7LTB1</accession>
<sequence>MGMYASVRGWIELDHIQGQRAEQIIDQAQDDHYSGGWGFPAKPFNWTLYLFYGGDVREQALPEIRDQIERLASLPPVDDDGVRPRGLIGAERR</sequence>
<reference evidence="1 2" key="1">
    <citation type="submission" date="2020-06" db="EMBL/GenBank/DDBJ databases">
        <title>Actinomadura xiongansis sp. nov., isolated from soil of Baiyangdian.</title>
        <authorList>
            <person name="Zhang X."/>
        </authorList>
    </citation>
    <scope>NUCLEOTIDE SEQUENCE [LARGE SCALE GENOMIC DNA]</scope>
    <source>
        <strain evidence="1 2">HBUM206468</strain>
    </source>
</reference>
<evidence type="ECO:0000313" key="2">
    <source>
        <dbReference type="Proteomes" id="UP000805614"/>
    </source>
</evidence>
<dbReference type="EMBL" id="JABVEC010000016">
    <property type="protein sequence ID" value="MBC6468036.1"/>
    <property type="molecule type" value="Genomic_DNA"/>
</dbReference>
<name>A0ABR7LTB1_9ACTN</name>
<proteinExistence type="predicted"/>
<comment type="caution">
    <text evidence="1">The sequence shown here is derived from an EMBL/GenBank/DDBJ whole genome shotgun (WGS) entry which is preliminary data.</text>
</comment>
<keyword evidence="2" id="KW-1185">Reference proteome</keyword>
<gene>
    <name evidence="1" type="ORF">HKK74_21420</name>
</gene>
<evidence type="ECO:0000313" key="1">
    <source>
        <dbReference type="EMBL" id="MBC6468036.1"/>
    </source>
</evidence>
<dbReference type="RefSeq" id="WP_187245037.1">
    <property type="nucleotide sequence ID" value="NZ_BAAAOK010000037.1"/>
</dbReference>
<protein>
    <submittedName>
        <fullName evidence="1">Uncharacterized protein</fullName>
    </submittedName>
</protein>
<dbReference type="Proteomes" id="UP000805614">
    <property type="component" value="Unassembled WGS sequence"/>
</dbReference>
<organism evidence="1 2">
    <name type="scientific">Actinomadura alba</name>
    <dbReference type="NCBI Taxonomy" id="406431"/>
    <lineage>
        <taxon>Bacteria</taxon>
        <taxon>Bacillati</taxon>
        <taxon>Actinomycetota</taxon>
        <taxon>Actinomycetes</taxon>
        <taxon>Streptosporangiales</taxon>
        <taxon>Thermomonosporaceae</taxon>
        <taxon>Actinomadura</taxon>
    </lineage>
</organism>